<dbReference type="InterPro" id="IPR003488">
    <property type="entry name" value="DprA"/>
</dbReference>
<comment type="caution">
    <text evidence="3">The sequence shown here is derived from an EMBL/GenBank/DDBJ whole genome shotgun (WGS) entry which is preliminary data.</text>
</comment>
<dbReference type="EMBL" id="QUMQ01000001">
    <property type="protein sequence ID" value="REF97850.1"/>
    <property type="molecule type" value="Genomic_DNA"/>
</dbReference>
<dbReference type="Pfam" id="PF02481">
    <property type="entry name" value="DNA_processg_A"/>
    <property type="match status" value="1"/>
</dbReference>
<comment type="similarity">
    <text evidence="1">Belongs to the DprA/Smf family.</text>
</comment>
<feature type="domain" description="Smf/DprA SLOG" evidence="2">
    <location>
        <begin position="82"/>
        <end position="308"/>
    </location>
</feature>
<dbReference type="InterPro" id="IPR057666">
    <property type="entry name" value="DrpA_SLOG"/>
</dbReference>
<keyword evidence="4" id="KW-1185">Reference proteome</keyword>
<reference evidence="3 4" key="1">
    <citation type="submission" date="2018-08" db="EMBL/GenBank/DDBJ databases">
        <title>Sequencing the genomes of 1000 actinobacteria strains.</title>
        <authorList>
            <person name="Klenk H.-P."/>
        </authorList>
    </citation>
    <scope>NUCLEOTIDE SEQUENCE [LARGE SCALE GENOMIC DNA]</scope>
    <source>
        <strain evidence="3 4">DSM 44099</strain>
    </source>
</reference>
<evidence type="ECO:0000259" key="2">
    <source>
        <dbReference type="Pfam" id="PF02481"/>
    </source>
</evidence>
<sequence length="398" mass="42783">MSDTEIKLARIALTMLAEPGTRAVYRLVARHGPVDALTMTLAGEIRDQPTREAVQARLGAGDPRPLAETALATGERLGARLVVPEDDDWPRQVSALEHIQLPGADRRVDRELAPPLCIWVRGEWPLAEAFDRSVAIVGSRASTQYGEHVATDLAYGLAEREWTIVSGGAFGIDAAAHRGALAAGGLTIAVLACGIERAYPVAHTALFDRVAETGLLITEWPPGADPLRPRFLIRNRVIAAATRGTLLVEAAARSGATQTMRRALALRRRALVVPGPVTSAMSVGCHEILRQHASARLVTNVSQVLEEVGRIGSDLAPVPQGPQRPRDQLDDQASFLLESMPRRGAISPDTVATRAGVDIRTALRKLTLLEALGFVIRRDGGYALVTTRRRAATEDDPP</sequence>
<dbReference type="GO" id="GO:0009294">
    <property type="term" value="P:DNA-mediated transformation"/>
    <property type="evidence" value="ECO:0007669"/>
    <property type="project" value="InterPro"/>
</dbReference>
<dbReference type="PANTHER" id="PTHR43022:SF1">
    <property type="entry name" value="PROTEIN SMF"/>
    <property type="match status" value="1"/>
</dbReference>
<dbReference type="AlphaFoldDB" id="A0A3D9ZW01"/>
<dbReference type="Gene3D" id="3.40.50.450">
    <property type="match status" value="1"/>
</dbReference>
<protein>
    <submittedName>
        <fullName evidence="3">DNA processing protein</fullName>
    </submittedName>
</protein>
<dbReference type="OrthoDB" id="9785707at2"/>
<evidence type="ECO:0000256" key="1">
    <source>
        <dbReference type="ARBA" id="ARBA00006525"/>
    </source>
</evidence>
<accession>A0A3D9ZW01</accession>
<evidence type="ECO:0000313" key="3">
    <source>
        <dbReference type="EMBL" id="REF97850.1"/>
    </source>
</evidence>
<dbReference type="NCBIfam" id="TIGR00732">
    <property type="entry name" value="dprA"/>
    <property type="match status" value="1"/>
</dbReference>
<gene>
    <name evidence="3" type="ORF">DFJ67_3857</name>
</gene>
<organism evidence="3 4">
    <name type="scientific">Asanoa ferruginea</name>
    <dbReference type="NCBI Taxonomy" id="53367"/>
    <lineage>
        <taxon>Bacteria</taxon>
        <taxon>Bacillati</taxon>
        <taxon>Actinomycetota</taxon>
        <taxon>Actinomycetes</taxon>
        <taxon>Micromonosporales</taxon>
        <taxon>Micromonosporaceae</taxon>
        <taxon>Asanoa</taxon>
    </lineage>
</organism>
<dbReference type="Proteomes" id="UP000256913">
    <property type="component" value="Unassembled WGS sequence"/>
</dbReference>
<dbReference type="SUPFAM" id="SSF102405">
    <property type="entry name" value="MCP/YpsA-like"/>
    <property type="match status" value="1"/>
</dbReference>
<evidence type="ECO:0000313" key="4">
    <source>
        <dbReference type="Proteomes" id="UP000256913"/>
    </source>
</evidence>
<proteinExistence type="inferred from homology"/>
<name>A0A3D9ZW01_9ACTN</name>
<dbReference type="PANTHER" id="PTHR43022">
    <property type="entry name" value="PROTEIN SMF"/>
    <property type="match status" value="1"/>
</dbReference>
<dbReference type="RefSeq" id="WP_116069230.1">
    <property type="nucleotide sequence ID" value="NZ_BONB01000090.1"/>
</dbReference>